<dbReference type="Proteomes" id="UP000218334">
    <property type="component" value="Unassembled WGS sequence"/>
</dbReference>
<name>A0A2H3AGZ6_9AGAR</name>
<feature type="region of interest" description="Disordered" evidence="1">
    <location>
        <begin position="1"/>
        <end position="22"/>
    </location>
</feature>
<sequence>MLYYHRPGSAADDGTSNDPRPQECYARYPQLPLFRDSLKHSLAKRNTSPPMEHSYLTASGASAVAVKGRAPRSSILHTSARTQLCIWKHNHNTCSPPHLTGSCTRKTHHRGNCPNASWTSLGCMDLQISKFHSSSYPRKTRMFIITYHL</sequence>
<gene>
    <name evidence="2" type="ORF">ARMSODRAFT_155908</name>
</gene>
<evidence type="ECO:0000313" key="2">
    <source>
        <dbReference type="EMBL" id="PBK58269.1"/>
    </source>
</evidence>
<dbReference type="EMBL" id="KZ293563">
    <property type="protein sequence ID" value="PBK58269.1"/>
    <property type="molecule type" value="Genomic_DNA"/>
</dbReference>
<dbReference type="AlphaFoldDB" id="A0A2H3AGZ6"/>
<keyword evidence="3" id="KW-1185">Reference proteome</keyword>
<organism evidence="2 3">
    <name type="scientific">Armillaria solidipes</name>
    <dbReference type="NCBI Taxonomy" id="1076256"/>
    <lineage>
        <taxon>Eukaryota</taxon>
        <taxon>Fungi</taxon>
        <taxon>Dikarya</taxon>
        <taxon>Basidiomycota</taxon>
        <taxon>Agaricomycotina</taxon>
        <taxon>Agaricomycetes</taxon>
        <taxon>Agaricomycetidae</taxon>
        <taxon>Agaricales</taxon>
        <taxon>Marasmiineae</taxon>
        <taxon>Physalacriaceae</taxon>
        <taxon>Armillaria</taxon>
    </lineage>
</organism>
<evidence type="ECO:0000313" key="3">
    <source>
        <dbReference type="Proteomes" id="UP000218334"/>
    </source>
</evidence>
<reference evidence="3" key="1">
    <citation type="journal article" date="2017" name="Nat. Ecol. Evol.">
        <title>Genome expansion and lineage-specific genetic innovations in the forest pathogenic fungi Armillaria.</title>
        <authorList>
            <person name="Sipos G."/>
            <person name="Prasanna A.N."/>
            <person name="Walter M.C."/>
            <person name="O'Connor E."/>
            <person name="Balint B."/>
            <person name="Krizsan K."/>
            <person name="Kiss B."/>
            <person name="Hess J."/>
            <person name="Varga T."/>
            <person name="Slot J."/>
            <person name="Riley R."/>
            <person name="Boka B."/>
            <person name="Rigling D."/>
            <person name="Barry K."/>
            <person name="Lee J."/>
            <person name="Mihaltcheva S."/>
            <person name="LaButti K."/>
            <person name="Lipzen A."/>
            <person name="Waldron R."/>
            <person name="Moloney N.M."/>
            <person name="Sperisen C."/>
            <person name="Kredics L."/>
            <person name="Vagvoelgyi C."/>
            <person name="Patrignani A."/>
            <person name="Fitzpatrick D."/>
            <person name="Nagy I."/>
            <person name="Doyle S."/>
            <person name="Anderson J.B."/>
            <person name="Grigoriev I.V."/>
            <person name="Gueldener U."/>
            <person name="Muensterkoetter M."/>
            <person name="Nagy L.G."/>
        </authorList>
    </citation>
    <scope>NUCLEOTIDE SEQUENCE [LARGE SCALE GENOMIC DNA]</scope>
    <source>
        <strain evidence="3">28-4</strain>
    </source>
</reference>
<protein>
    <submittedName>
        <fullName evidence="2">Uncharacterized protein</fullName>
    </submittedName>
</protein>
<proteinExistence type="predicted"/>
<accession>A0A2H3AGZ6</accession>
<evidence type="ECO:0000256" key="1">
    <source>
        <dbReference type="SAM" id="MobiDB-lite"/>
    </source>
</evidence>